<feature type="region of interest" description="Disordered" evidence="2">
    <location>
        <begin position="604"/>
        <end position="671"/>
    </location>
</feature>
<feature type="compositionally biased region" description="Basic and acidic residues" evidence="2">
    <location>
        <begin position="604"/>
        <end position="613"/>
    </location>
</feature>
<dbReference type="InterPro" id="IPR027267">
    <property type="entry name" value="AH/BAR_dom_sf"/>
</dbReference>
<feature type="compositionally biased region" description="Low complexity" evidence="2">
    <location>
        <begin position="617"/>
        <end position="631"/>
    </location>
</feature>
<feature type="compositionally biased region" description="Basic and acidic residues" evidence="2">
    <location>
        <begin position="646"/>
        <end position="658"/>
    </location>
</feature>
<dbReference type="PROSITE" id="PS50003">
    <property type="entry name" value="PH_DOMAIN"/>
    <property type="match status" value="1"/>
</dbReference>
<comment type="caution">
    <text evidence="4">The sequence shown here is derived from an EMBL/GenBank/DDBJ whole genome shotgun (WGS) entry which is preliminary data.</text>
</comment>
<dbReference type="EMBL" id="SKBQ01000065">
    <property type="protein sequence ID" value="TPX09595.1"/>
    <property type="molecule type" value="Genomic_DNA"/>
</dbReference>
<dbReference type="GeneID" id="41976643"/>
<feature type="compositionally biased region" description="Acidic residues" evidence="2">
    <location>
        <begin position="632"/>
        <end position="641"/>
    </location>
</feature>
<dbReference type="InterPro" id="IPR043453">
    <property type="entry name" value="Slm1_PH"/>
</dbReference>
<evidence type="ECO:0000256" key="2">
    <source>
        <dbReference type="SAM" id="MobiDB-lite"/>
    </source>
</evidence>
<dbReference type="SMART" id="SM00233">
    <property type="entry name" value="PH"/>
    <property type="match status" value="1"/>
</dbReference>
<feature type="region of interest" description="Disordered" evidence="2">
    <location>
        <begin position="725"/>
        <end position="840"/>
    </location>
</feature>
<dbReference type="SUPFAM" id="SSF103657">
    <property type="entry name" value="BAR/IMD domain-like"/>
    <property type="match status" value="1"/>
</dbReference>
<dbReference type="Gene3D" id="1.20.1270.60">
    <property type="entry name" value="Arfaptin homology (AH) domain/BAR domain"/>
    <property type="match status" value="1"/>
</dbReference>
<dbReference type="FunCoup" id="A0A507AHU0">
    <property type="interactions" value="111"/>
</dbReference>
<gene>
    <name evidence="4" type="ORF">E0L32_009196</name>
</gene>
<accession>A0A507AHU0</accession>
<dbReference type="InParanoid" id="A0A507AHU0"/>
<dbReference type="PANTHER" id="PTHR31941:SF16">
    <property type="entry name" value="PHOSPHATIDYLINOSITOL 4,5-BISPHOSPHATE-BINDING PROTEIN SLM1-RELATED"/>
    <property type="match status" value="1"/>
</dbReference>
<dbReference type="Proteomes" id="UP000319257">
    <property type="component" value="Unassembled WGS sequence"/>
</dbReference>
<dbReference type="RefSeq" id="XP_030991306.1">
    <property type="nucleotide sequence ID" value="XM_031144135.1"/>
</dbReference>
<dbReference type="PANTHER" id="PTHR31941">
    <property type="entry name" value="CYTOSKELETAL SIGNALING PROTEIN SLM1"/>
    <property type="match status" value="1"/>
</dbReference>
<dbReference type="CDD" id="cd13311">
    <property type="entry name" value="PH_Slm1"/>
    <property type="match status" value="1"/>
</dbReference>
<feature type="domain" description="PH" evidence="3">
    <location>
        <begin position="499"/>
        <end position="602"/>
    </location>
</feature>
<feature type="region of interest" description="Disordered" evidence="2">
    <location>
        <begin position="891"/>
        <end position="948"/>
    </location>
</feature>
<proteinExistence type="predicted"/>
<dbReference type="SUPFAM" id="SSF50729">
    <property type="entry name" value="PH domain-like"/>
    <property type="match status" value="1"/>
</dbReference>
<reference evidence="4 5" key="1">
    <citation type="submission" date="2019-06" db="EMBL/GenBank/DDBJ databases">
        <title>Draft genome sequence of the filamentous fungus Phialemoniopsis curvata isolated from diesel fuel.</title>
        <authorList>
            <person name="Varaljay V.A."/>
            <person name="Lyon W.J."/>
            <person name="Crouch A.L."/>
            <person name="Drake C.E."/>
            <person name="Hollomon J.M."/>
            <person name="Nadeau L.J."/>
            <person name="Nunn H.S."/>
            <person name="Stevenson B.S."/>
            <person name="Bojanowski C.L."/>
            <person name="Crookes-Goodson W.J."/>
        </authorList>
    </citation>
    <scope>NUCLEOTIDE SEQUENCE [LARGE SCALE GENOMIC DNA]</scope>
    <source>
        <strain evidence="4 5">D216</strain>
    </source>
</reference>
<organism evidence="4 5">
    <name type="scientific">Thyridium curvatum</name>
    <dbReference type="NCBI Taxonomy" id="1093900"/>
    <lineage>
        <taxon>Eukaryota</taxon>
        <taxon>Fungi</taxon>
        <taxon>Dikarya</taxon>
        <taxon>Ascomycota</taxon>
        <taxon>Pezizomycotina</taxon>
        <taxon>Sordariomycetes</taxon>
        <taxon>Sordariomycetidae</taxon>
        <taxon>Thyridiales</taxon>
        <taxon>Thyridiaceae</taxon>
        <taxon>Thyridium</taxon>
    </lineage>
</organism>
<evidence type="ECO:0000259" key="3">
    <source>
        <dbReference type="PROSITE" id="PS50003"/>
    </source>
</evidence>
<dbReference type="Gene3D" id="2.30.29.30">
    <property type="entry name" value="Pleckstrin-homology domain (PH domain)/Phosphotyrosine-binding domain (PTB)"/>
    <property type="match status" value="1"/>
</dbReference>
<keyword evidence="1" id="KW-0597">Phosphoprotein</keyword>
<dbReference type="STRING" id="1093900.A0A507AHU0"/>
<dbReference type="InterPro" id="IPR011993">
    <property type="entry name" value="PH-like_dom_sf"/>
</dbReference>
<feature type="compositionally biased region" description="Basic and acidic residues" evidence="2">
    <location>
        <begin position="63"/>
        <end position="75"/>
    </location>
</feature>
<dbReference type="Pfam" id="PF20399">
    <property type="entry name" value="PH_20"/>
    <property type="match status" value="1"/>
</dbReference>
<dbReference type="AlphaFoldDB" id="A0A507AHU0"/>
<feature type="compositionally biased region" description="Basic and acidic residues" evidence="2">
    <location>
        <begin position="793"/>
        <end position="806"/>
    </location>
</feature>
<dbReference type="InterPro" id="IPR046869">
    <property type="entry name" value="SLM1/RGC1-like_PH"/>
</dbReference>
<protein>
    <recommendedName>
        <fullName evidence="3">PH domain-containing protein</fullName>
    </recommendedName>
</protein>
<feature type="compositionally biased region" description="Basic and acidic residues" evidence="2">
    <location>
        <begin position="821"/>
        <end position="831"/>
    </location>
</feature>
<sequence length="948" mass="103730">MATAKSPLTSPPQAQPQQPLHLHNQASSATTLERSGSQSIARTPSQSSGYFPRYNHQQQQSHLQDHPYSPEDPHHYNANHFADGHDDPTRLNTIANSRIVSPGSQHEPQRGRSTTPLPAPVAQRPTKFTEEWDASQRGSSIMMDGEASTRTLQRSASVSGGSVGGQDHETSSQLPSRGNTLKKKASLRRGGSLRRSSSRRSMKAGSVKSLALQSNTDPDEIQSAFYCPVPTSGNPTEALANRFQSWRKILKDLIAYFREIQTHYEHKSKSLLKLANVLNNTSTPAGFLTTGGLDEALQVLRGYNKQAILEANKAREIEEDVILALIGLRSDLHQKIKEIKNLSGDFKNSVEKEMDGTKRAVKTLQDVLGQSDLDSSLATGKQDPYLLRLAVDRQLERQIDEENYLHQAYLNLESSGRELESIVVGEIQKSYNAYAGILKREADAAWTAIEELRVGPIAMPKDHEWTMFVQQDDKFVDPEIPIRQFQYVHYPGRDHYACQEVRAGLLERKSKYLKSYTAGWYVLSPTHLHEFKSADKTQAPVMSLYLPEQKLGSHSTGEGSSNKFILKGRQTGSMHRGHTWVFRAESHDTMMAWYEDIKALTEKTPQERSEFVRGHSRSFSRSSQRSVSSDGVVDEEDEEPFAVDAEAAKQHPRQESLPRRPSPGGRFPSDLQVNAQRGLQAPHSPGSVSSENNNVYNSNNAAVVDSENPDRDVIAAAGALPGSGIGGQAGLDGRPQQDNQQHFGYGATPQTPMNEAPSHAAMINREAQQDGVNPYTSEPIEQQTSTNDGNPGVEERHQQLSEHERANLGMIIGGPRPVQQRQEDSMHREVDGEGFGYPSEEKEVASSAANNNAAYMATGAGAGAVAGAAYGASGLEQQRMSTATDLTATSLGTADLNTPGDEAGGLMVNGSSQPTKAARPVSGTARNDSVPTISHLHIPGEYPKSTPH</sequence>
<feature type="compositionally biased region" description="Polar residues" evidence="2">
    <location>
        <begin position="24"/>
        <end position="62"/>
    </location>
</feature>
<evidence type="ECO:0000256" key="1">
    <source>
        <dbReference type="ARBA" id="ARBA00022553"/>
    </source>
</evidence>
<dbReference type="InterPro" id="IPR001849">
    <property type="entry name" value="PH_domain"/>
</dbReference>
<feature type="compositionally biased region" description="Polar residues" evidence="2">
    <location>
        <begin position="736"/>
        <end position="753"/>
    </location>
</feature>
<keyword evidence="5" id="KW-1185">Reference proteome</keyword>
<name>A0A507AHU0_9PEZI</name>
<evidence type="ECO:0000313" key="5">
    <source>
        <dbReference type="Proteomes" id="UP000319257"/>
    </source>
</evidence>
<feature type="region of interest" description="Disordered" evidence="2">
    <location>
        <begin position="1"/>
        <end position="215"/>
    </location>
</feature>
<feature type="compositionally biased region" description="Polar residues" evidence="2">
    <location>
        <begin position="770"/>
        <end position="789"/>
    </location>
</feature>
<dbReference type="Pfam" id="PF20400">
    <property type="entry name" value="BAR_4"/>
    <property type="match status" value="1"/>
</dbReference>
<feature type="compositionally biased region" description="Polar residues" evidence="2">
    <location>
        <begin position="90"/>
        <end position="116"/>
    </location>
</feature>
<dbReference type="InterPro" id="IPR046868">
    <property type="entry name" value="BAR_4"/>
</dbReference>
<evidence type="ECO:0000313" key="4">
    <source>
        <dbReference type="EMBL" id="TPX09595.1"/>
    </source>
</evidence>
<dbReference type="OrthoDB" id="5598057at2759"/>